<feature type="compositionally biased region" description="Basic residues" evidence="1">
    <location>
        <begin position="52"/>
        <end position="61"/>
    </location>
</feature>
<proteinExistence type="predicted"/>
<name>A0A366EB10_9HYPH</name>
<protein>
    <submittedName>
        <fullName evidence="2">Uncharacterized protein</fullName>
    </submittedName>
</protein>
<feature type="region of interest" description="Disordered" evidence="1">
    <location>
        <begin position="46"/>
        <end position="81"/>
    </location>
</feature>
<comment type="caution">
    <text evidence="2">The sequence shown here is derived from an EMBL/GenBank/DDBJ whole genome shotgun (WGS) entry which is preliminary data.</text>
</comment>
<sequence>MAITRKEEERALNADELALVDKTRHPALQSLPDADLNSLVKLLRERREKAKTQAHQRRREIRGKAAPKGNAASKADDGSKTKLSVLAMAMRRTNAEVVRRRQMAAKQELVENAQHALELKQHAEANKIPFNTRHAHEGMRNIPNKQANSLINPMERGRQKKAAGVAQAKRDHRQATAS</sequence>
<dbReference type="OrthoDB" id="7949760at2"/>
<evidence type="ECO:0000313" key="3">
    <source>
        <dbReference type="Proteomes" id="UP000252893"/>
    </source>
</evidence>
<dbReference type="Proteomes" id="UP000252893">
    <property type="component" value="Unassembled WGS sequence"/>
</dbReference>
<accession>A0A366EB10</accession>
<evidence type="ECO:0000256" key="1">
    <source>
        <dbReference type="SAM" id="MobiDB-lite"/>
    </source>
</evidence>
<dbReference type="AlphaFoldDB" id="A0A366EB10"/>
<gene>
    <name evidence="2" type="ORF">DFR47_101850</name>
</gene>
<organism evidence="2 3">
    <name type="scientific">Pseudochrobactrum asaccharolyticum</name>
    <dbReference type="NCBI Taxonomy" id="354351"/>
    <lineage>
        <taxon>Bacteria</taxon>
        <taxon>Pseudomonadati</taxon>
        <taxon>Pseudomonadota</taxon>
        <taxon>Alphaproteobacteria</taxon>
        <taxon>Hyphomicrobiales</taxon>
        <taxon>Brucellaceae</taxon>
        <taxon>Pseudochrobactrum</taxon>
    </lineage>
</organism>
<feature type="region of interest" description="Disordered" evidence="1">
    <location>
        <begin position="136"/>
        <end position="178"/>
    </location>
</feature>
<keyword evidence="3" id="KW-1185">Reference proteome</keyword>
<dbReference type="RefSeq" id="WP_113943253.1">
    <property type="nucleotide sequence ID" value="NZ_JBHEEG010000005.1"/>
</dbReference>
<reference evidence="2 3" key="1">
    <citation type="submission" date="2018-06" db="EMBL/GenBank/DDBJ databases">
        <title>Genomic Encyclopedia of Type Strains, Phase IV (KMG-IV): sequencing the most valuable type-strain genomes for metagenomic binning, comparative biology and taxonomic classification.</title>
        <authorList>
            <person name="Goeker M."/>
        </authorList>
    </citation>
    <scope>NUCLEOTIDE SEQUENCE [LARGE SCALE GENOMIC DNA]</scope>
    <source>
        <strain evidence="2 3">DSM 25619</strain>
    </source>
</reference>
<dbReference type="EMBL" id="QNRH01000001">
    <property type="protein sequence ID" value="RBO99235.1"/>
    <property type="molecule type" value="Genomic_DNA"/>
</dbReference>
<evidence type="ECO:0000313" key="2">
    <source>
        <dbReference type="EMBL" id="RBO99235.1"/>
    </source>
</evidence>